<name>A0A224XJF0_9HEMI</name>
<reference evidence="8" key="1">
    <citation type="journal article" date="2018" name="PLoS Negl. Trop. Dis.">
        <title>An insight into the salivary gland and fat body transcriptome of Panstrongylus lignarius (Hemiptera: Heteroptera), the main vector of Chagas disease in Peru.</title>
        <authorList>
            <person name="Nevoa J.C."/>
            <person name="Mendes M.T."/>
            <person name="da Silva M.V."/>
            <person name="Soares S.C."/>
            <person name="Oliveira C.J.F."/>
            <person name="Ribeiro J.M.C."/>
        </authorList>
    </citation>
    <scope>NUCLEOTIDE SEQUENCE</scope>
</reference>
<evidence type="ECO:0000256" key="4">
    <source>
        <dbReference type="ARBA" id="ARBA00022989"/>
    </source>
</evidence>
<organism evidence="8">
    <name type="scientific">Panstrongylus lignarius</name>
    <dbReference type="NCBI Taxonomy" id="156445"/>
    <lineage>
        <taxon>Eukaryota</taxon>
        <taxon>Metazoa</taxon>
        <taxon>Ecdysozoa</taxon>
        <taxon>Arthropoda</taxon>
        <taxon>Hexapoda</taxon>
        <taxon>Insecta</taxon>
        <taxon>Pterygota</taxon>
        <taxon>Neoptera</taxon>
        <taxon>Paraneoptera</taxon>
        <taxon>Hemiptera</taxon>
        <taxon>Heteroptera</taxon>
        <taxon>Panheteroptera</taxon>
        <taxon>Cimicomorpha</taxon>
        <taxon>Reduviidae</taxon>
        <taxon>Triatominae</taxon>
        <taxon>Panstrongylus</taxon>
    </lineage>
</organism>
<dbReference type="InterPro" id="IPR008952">
    <property type="entry name" value="Tetraspanin_EC2_sf"/>
</dbReference>
<protein>
    <recommendedName>
        <fullName evidence="7">Tetraspanin</fullName>
    </recommendedName>
</protein>
<evidence type="ECO:0000256" key="2">
    <source>
        <dbReference type="ARBA" id="ARBA00006840"/>
    </source>
</evidence>
<dbReference type="PRINTS" id="PR00259">
    <property type="entry name" value="TMFOUR"/>
</dbReference>
<dbReference type="SUPFAM" id="SSF48652">
    <property type="entry name" value="Tetraspanin"/>
    <property type="match status" value="1"/>
</dbReference>
<evidence type="ECO:0000256" key="7">
    <source>
        <dbReference type="RuleBase" id="RU361218"/>
    </source>
</evidence>
<evidence type="ECO:0000313" key="8">
    <source>
        <dbReference type="EMBL" id="JAW12607.1"/>
    </source>
</evidence>
<feature type="disulfide bond" evidence="6">
    <location>
        <begin position="143"/>
        <end position="160"/>
    </location>
</feature>
<comment type="similarity">
    <text evidence="2 7">Belongs to the tetraspanin (TM4SF) family.</text>
</comment>
<dbReference type="Pfam" id="PF00335">
    <property type="entry name" value="Tetraspanin"/>
    <property type="match status" value="1"/>
</dbReference>
<comment type="subcellular location">
    <subcellularLocation>
        <location evidence="1 7">Membrane</location>
        <topology evidence="1 7">Multi-pass membrane protein</topology>
    </subcellularLocation>
</comment>
<feature type="transmembrane region" description="Helical" evidence="7">
    <location>
        <begin position="193"/>
        <end position="215"/>
    </location>
</feature>
<dbReference type="PIRSF" id="PIRSF002419">
    <property type="entry name" value="Tetraspanin"/>
    <property type="match status" value="1"/>
</dbReference>
<dbReference type="PANTHER" id="PTHR19282:SF521">
    <property type="entry name" value="IP01817P-RELATED"/>
    <property type="match status" value="1"/>
</dbReference>
<sequence>MGFCECTVKFALFVFNLACALLGLVILIFSVLAVVQGKSFKTLLDGQITTTGIVLIVIGALVFLIAFFGCCGAIREDTCMLTTYGVILSAILLVQVAIGVMAFVYRDKFEDGFNKGIDQTFEDYKNPGAKAIIDELQRNVKCCGLHGPTFWTSPDLPGSCCGLEDTATCSRNQAYNDGCEPKIRDLIKQLFKLLGIIALAIAAVELICVIFAFCLSSSIKREELRAYA</sequence>
<dbReference type="InterPro" id="IPR018503">
    <property type="entry name" value="Tetraspanin_CS"/>
</dbReference>
<evidence type="ECO:0000256" key="5">
    <source>
        <dbReference type="ARBA" id="ARBA00023136"/>
    </source>
</evidence>
<dbReference type="PROSITE" id="PS00421">
    <property type="entry name" value="TM4_1"/>
    <property type="match status" value="1"/>
</dbReference>
<accession>A0A224XJF0</accession>
<keyword evidence="3 7" id="KW-0812">Transmembrane</keyword>
<dbReference type="InterPro" id="IPR000301">
    <property type="entry name" value="Tetraspanin_animals"/>
</dbReference>
<proteinExistence type="inferred from homology"/>
<dbReference type="Gene3D" id="1.10.1450.10">
    <property type="entry name" value="Tetraspanin"/>
    <property type="match status" value="1"/>
</dbReference>
<feature type="transmembrane region" description="Helical" evidence="7">
    <location>
        <begin position="53"/>
        <end position="74"/>
    </location>
</feature>
<evidence type="ECO:0000256" key="3">
    <source>
        <dbReference type="ARBA" id="ARBA00022692"/>
    </source>
</evidence>
<keyword evidence="6" id="KW-1015">Disulfide bond</keyword>
<keyword evidence="4 7" id="KW-1133">Transmembrane helix</keyword>
<feature type="transmembrane region" description="Helical" evidence="7">
    <location>
        <begin position="12"/>
        <end position="33"/>
    </location>
</feature>
<dbReference type="PANTHER" id="PTHR19282">
    <property type="entry name" value="TETRASPANIN"/>
    <property type="match status" value="1"/>
</dbReference>
<evidence type="ECO:0000256" key="6">
    <source>
        <dbReference type="PIRSR" id="PIRSR002419-1"/>
    </source>
</evidence>
<dbReference type="AlphaFoldDB" id="A0A224XJF0"/>
<keyword evidence="5 7" id="KW-0472">Membrane</keyword>
<evidence type="ECO:0000256" key="1">
    <source>
        <dbReference type="ARBA" id="ARBA00004141"/>
    </source>
</evidence>
<dbReference type="EMBL" id="GFTR01003819">
    <property type="protein sequence ID" value="JAW12607.1"/>
    <property type="molecule type" value="Transcribed_RNA"/>
</dbReference>
<dbReference type="GO" id="GO:0005886">
    <property type="term" value="C:plasma membrane"/>
    <property type="evidence" value="ECO:0007669"/>
    <property type="project" value="TreeGrafter"/>
</dbReference>
<dbReference type="InterPro" id="IPR018499">
    <property type="entry name" value="Tetraspanin/Peripherin"/>
</dbReference>
<feature type="transmembrane region" description="Helical" evidence="7">
    <location>
        <begin position="81"/>
        <end position="105"/>
    </location>
</feature>